<dbReference type="CDD" id="cd07302">
    <property type="entry name" value="CHD"/>
    <property type="match status" value="1"/>
</dbReference>
<feature type="transmembrane region" description="Helical" evidence="8">
    <location>
        <begin position="6"/>
        <end position="26"/>
    </location>
</feature>
<dbReference type="GO" id="GO:0000166">
    <property type="term" value="F:nucleotide binding"/>
    <property type="evidence" value="ECO:0007669"/>
    <property type="project" value="UniProtKB-KW"/>
</dbReference>
<evidence type="ECO:0000256" key="4">
    <source>
        <dbReference type="ARBA" id="ARBA00022989"/>
    </source>
</evidence>
<dbReference type="InterPro" id="IPR050401">
    <property type="entry name" value="Cyclic_nucleotide_synthase"/>
</dbReference>
<evidence type="ECO:0000256" key="5">
    <source>
        <dbReference type="ARBA" id="ARBA00023136"/>
    </source>
</evidence>
<keyword evidence="4 8" id="KW-1133">Transmembrane helix</keyword>
<accession>A0AAD0XRV5</accession>
<feature type="transmembrane region" description="Helical" evidence="8">
    <location>
        <begin position="129"/>
        <end position="149"/>
    </location>
</feature>
<protein>
    <submittedName>
        <fullName evidence="10">Adenylate/guanylate cyclase domain-containing protein</fullName>
    </submittedName>
</protein>
<keyword evidence="3" id="KW-0547">Nucleotide-binding</keyword>
<evidence type="ECO:0000256" key="7">
    <source>
        <dbReference type="RuleBase" id="RU000405"/>
    </source>
</evidence>
<organism evidence="10 11">
    <name type="scientific">Leptospira kmetyi</name>
    <dbReference type="NCBI Taxonomy" id="408139"/>
    <lineage>
        <taxon>Bacteria</taxon>
        <taxon>Pseudomonadati</taxon>
        <taxon>Spirochaetota</taxon>
        <taxon>Spirochaetia</taxon>
        <taxon>Leptospirales</taxon>
        <taxon>Leptospiraceae</taxon>
        <taxon>Leptospira</taxon>
    </lineage>
</organism>
<dbReference type="Pfam" id="PF00211">
    <property type="entry name" value="Guanylate_cyc"/>
    <property type="match status" value="1"/>
</dbReference>
<reference evidence="10 11" key="1">
    <citation type="submission" date="2018-11" db="EMBL/GenBank/DDBJ databases">
        <title>Complete genome sequence of Leptospira kmetyi isolate LS 001/16 from soil sample associated with a leptospirosis patient in Kelantan.</title>
        <authorList>
            <person name="Muhammad Yusoff F."/>
            <person name="Muhammad Yusoff S."/>
            <person name="Ahmad M.N."/>
            <person name="Yusof N.Y."/>
            <person name="Aziah I."/>
        </authorList>
    </citation>
    <scope>NUCLEOTIDE SEQUENCE [LARGE SCALE GENOMIC DNA]</scope>
    <source>
        <strain evidence="10 11">LS 001/16</strain>
    </source>
</reference>
<dbReference type="EMBL" id="CP033615">
    <property type="protein sequence ID" value="AYV57772.1"/>
    <property type="molecule type" value="Genomic_DNA"/>
</dbReference>
<dbReference type="PANTHER" id="PTHR11920">
    <property type="entry name" value="GUANYLYL CYCLASE"/>
    <property type="match status" value="1"/>
</dbReference>
<dbReference type="GO" id="GO:0009190">
    <property type="term" value="P:cyclic nucleotide biosynthetic process"/>
    <property type="evidence" value="ECO:0007669"/>
    <property type="project" value="InterPro"/>
</dbReference>
<evidence type="ECO:0000256" key="1">
    <source>
        <dbReference type="ARBA" id="ARBA00004370"/>
    </source>
</evidence>
<dbReference type="PANTHER" id="PTHR11920:SF335">
    <property type="entry name" value="GUANYLATE CYCLASE"/>
    <property type="match status" value="1"/>
</dbReference>
<gene>
    <name evidence="10" type="ORF">EFP84_19260</name>
</gene>
<evidence type="ECO:0000256" key="3">
    <source>
        <dbReference type="ARBA" id="ARBA00022741"/>
    </source>
</evidence>
<feature type="transmembrane region" description="Helical" evidence="8">
    <location>
        <begin position="179"/>
        <end position="199"/>
    </location>
</feature>
<dbReference type="InterPro" id="IPR001054">
    <property type="entry name" value="A/G_cyclase"/>
</dbReference>
<dbReference type="InterPro" id="IPR029787">
    <property type="entry name" value="Nucleotide_cyclase"/>
</dbReference>
<keyword evidence="6 7" id="KW-0456">Lyase</keyword>
<dbReference type="PROSITE" id="PS50125">
    <property type="entry name" value="GUANYLATE_CYCLASE_2"/>
    <property type="match status" value="1"/>
</dbReference>
<dbReference type="GO" id="GO:0016020">
    <property type="term" value="C:membrane"/>
    <property type="evidence" value="ECO:0007669"/>
    <property type="project" value="UniProtKB-SubCell"/>
</dbReference>
<dbReference type="SUPFAM" id="SSF55073">
    <property type="entry name" value="Nucleotide cyclase"/>
    <property type="match status" value="1"/>
</dbReference>
<proteinExistence type="inferred from homology"/>
<feature type="transmembrane region" description="Helical" evidence="8">
    <location>
        <begin position="219"/>
        <end position="238"/>
    </location>
</feature>
<comment type="subcellular location">
    <subcellularLocation>
        <location evidence="1">Membrane</location>
    </subcellularLocation>
</comment>
<dbReference type="RefSeq" id="WP_123180469.1">
    <property type="nucleotide sequence ID" value="NZ_CP033615.1"/>
</dbReference>
<comment type="similarity">
    <text evidence="7">Belongs to the adenylyl cyclase class-4/guanylyl cyclase family.</text>
</comment>
<dbReference type="Proteomes" id="UP000276407">
    <property type="component" value="Chromosome 2"/>
</dbReference>
<feature type="domain" description="Guanylate cyclase" evidence="9">
    <location>
        <begin position="286"/>
        <end position="417"/>
    </location>
</feature>
<feature type="transmembrane region" description="Helical" evidence="8">
    <location>
        <begin position="155"/>
        <end position="172"/>
    </location>
</feature>
<dbReference type="GO" id="GO:0035556">
    <property type="term" value="P:intracellular signal transduction"/>
    <property type="evidence" value="ECO:0007669"/>
    <property type="project" value="InterPro"/>
</dbReference>
<evidence type="ECO:0000313" key="10">
    <source>
        <dbReference type="EMBL" id="AYV57772.1"/>
    </source>
</evidence>
<evidence type="ECO:0000256" key="2">
    <source>
        <dbReference type="ARBA" id="ARBA00022692"/>
    </source>
</evidence>
<evidence type="ECO:0000259" key="9">
    <source>
        <dbReference type="PROSITE" id="PS50125"/>
    </source>
</evidence>
<dbReference type="InterPro" id="IPR018297">
    <property type="entry name" value="A/G_cyclase_CS"/>
</dbReference>
<keyword evidence="5 8" id="KW-0472">Membrane</keyword>
<dbReference type="KEGG" id="lkm:EFP84_19260"/>
<evidence type="ECO:0000256" key="8">
    <source>
        <dbReference type="SAM" id="Phobius"/>
    </source>
</evidence>
<dbReference type="GO" id="GO:0004016">
    <property type="term" value="F:adenylate cyclase activity"/>
    <property type="evidence" value="ECO:0007669"/>
    <property type="project" value="UniProtKB-ARBA"/>
</dbReference>
<evidence type="ECO:0000313" key="11">
    <source>
        <dbReference type="Proteomes" id="UP000276407"/>
    </source>
</evidence>
<dbReference type="AlphaFoldDB" id="A0AAD0XRV5"/>
<name>A0AAD0XRV5_9LEPT</name>
<sequence>MFANQFFLLHIILFLGNLFLTGNRLYIGEILPSFSSDSLHRQEVASMITRIRSAFHWILGRHLLADLPEEERRSFRLTGNTLFILAMLILMAWVQPVPSDLILFLNVFTVIFLTTIAVSWVLLRRGYILAAQVFLCFTLWVMDVIIIFTFPGQQAHLYLSVAMLLPLLLVVRKHKVTRIVLALIPFCLFIARETYFKILGGQALYGAEPAPGTLRADEVLMDVIGSQLFLLLLAYLFIRGRDEAEAKIQAEHEKSEQLLLNILPEEIAQELKEKGVSEPRLHRSATVCFTDFKGFTQIAETLSPTELVAELDRCFSYFDSVMERHNLEKLKTIGDSYMFAGGIPESSGTHAVDCVMAALEIQAFMNQMKEIKANQGLPYWELRLGIHSGDLVAGVIGEKKFAYDVWSDTVNIASRCESSGIPGRINISRAAYELVKDFFNCEYRGAVPAKHKGEIEMYFVNGLLPELRRKGEERIPNEEFQRRYELLSKKEI</sequence>
<dbReference type="Gene3D" id="3.30.70.1230">
    <property type="entry name" value="Nucleotide cyclase"/>
    <property type="match status" value="1"/>
</dbReference>
<dbReference type="SMART" id="SM00044">
    <property type="entry name" value="CYCc"/>
    <property type="match status" value="1"/>
</dbReference>
<feature type="transmembrane region" description="Helical" evidence="8">
    <location>
        <begin position="101"/>
        <end position="122"/>
    </location>
</feature>
<keyword evidence="2 8" id="KW-0812">Transmembrane</keyword>
<feature type="transmembrane region" description="Helical" evidence="8">
    <location>
        <begin position="77"/>
        <end position="95"/>
    </location>
</feature>
<evidence type="ECO:0000256" key="6">
    <source>
        <dbReference type="ARBA" id="ARBA00023239"/>
    </source>
</evidence>
<dbReference type="PROSITE" id="PS00452">
    <property type="entry name" value="GUANYLATE_CYCLASE_1"/>
    <property type="match status" value="1"/>
</dbReference>